<dbReference type="AlphaFoldDB" id="A0A0K9NSA7"/>
<feature type="region of interest" description="Disordered" evidence="1">
    <location>
        <begin position="573"/>
        <end position="594"/>
    </location>
</feature>
<organism evidence="2 3">
    <name type="scientific">Zostera marina</name>
    <name type="common">Eelgrass</name>
    <dbReference type="NCBI Taxonomy" id="29655"/>
    <lineage>
        <taxon>Eukaryota</taxon>
        <taxon>Viridiplantae</taxon>
        <taxon>Streptophyta</taxon>
        <taxon>Embryophyta</taxon>
        <taxon>Tracheophyta</taxon>
        <taxon>Spermatophyta</taxon>
        <taxon>Magnoliopsida</taxon>
        <taxon>Liliopsida</taxon>
        <taxon>Zosteraceae</taxon>
        <taxon>Zostera</taxon>
    </lineage>
</organism>
<dbReference type="EMBL" id="LFYR01001841">
    <property type="protein sequence ID" value="KMZ58967.1"/>
    <property type="molecule type" value="Genomic_DNA"/>
</dbReference>
<feature type="compositionally biased region" description="Low complexity" evidence="1">
    <location>
        <begin position="28"/>
        <end position="38"/>
    </location>
</feature>
<dbReference type="Proteomes" id="UP000036987">
    <property type="component" value="Unassembled WGS sequence"/>
</dbReference>
<evidence type="ECO:0000256" key="1">
    <source>
        <dbReference type="SAM" id="MobiDB-lite"/>
    </source>
</evidence>
<comment type="caution">
    <text evidence="2">The sequence shown here is derived from an EMBL/GenBank/DDBJ whole genome shotgun (WGS) entry which is preliminary data.</text>
</comment>
<gene>
    <name evidence="2" type="ORF">ZOSMA_71G00410</name>
</gene>
<feature type="compositionally biased region" description="Basic and acidic residues" evidence="1">
    <location>
        <begin position="41"/>
        <end position="55"/>
    </location>
</feature>
<keyword evidence="3" id="KW-1185">Reference proteome</keyword>
<feature type="compositionally biased region" description="Basic residues" evidence="1">
    <location>
        <begin position="126"/>
        <end position="135"/>
    </location>
</feature>
<accession>A0A0K9NSA7</accession>
<feature type="region of interest" description="Disordered" evidence="1">
    <location>
        <begin position="120"/>
        <end position="151"/>
    </location>
</feature>
<evidence type="ECO:0000313" key="2">
    <source>
        <dbReference type="EMBL" id="KMZ58967.1"/>
    </source>
</evidence>
<dbReference type="OrthoDB" id="755659at2759"/>
<feature type="compositionally biased region" description="Polar residues" evidence="1">
    <location>
        <begin position="140"/>
        <end position="151"/>
    </location>
</feature>
<dbReference type="PANTHER" id="PTHR36723">
    <property type="entry name" value="F22C12.19"/>
    <property type="match status" value="1"/>
</dbReference>
<reference evidence="3" key="1">
    <citation type="journal article" date="2016" name="Nature">
        <title>The genome of the seagrass Zostera marina reveals angiosperm adaptation to the sea.</title>
        <authorList>
            <person name="Olsen J.L."/>
            <person name="Rouze P."/>
            <person name="Verhelst B."/>
            <person name="Lin Y.-C."/>
            <person name="Bayer T."/>
            <person name="Collen J."/>
            <person name="Dattolo E."/>
            <person name="De Paoli E."/>
            <person name="Dittami S."/>
            <person name="Maumus F."/>
            <person name="Michel G."/>
            <person name="Kersting A."/>
            <person name="Lauritano C."/>
            <person name="Lohaus R."/>
            <person name="Toepel M."/>
            <person name="Tonon T."/>
            <person name="Vanneste K."/>
            <person name="Amirebrahimi M."/>
            <person name="Brakel J."/>
            <person name="Bostroem C."/>
            <person name="Chovatia M."/>
            <person name="Grimwood J."/>
            <person name="Jenkins J.W."/>
            <person name="Jueterbock A."/>
            <person name="Mraz A."/>
            <person name="Stam W.T."/>
            <person name="Tice H."/>
            <person name="Bornberg-Bauer E."/>
            <person name="Green P.J."/>
            <person name="Pearson G.A."/>
            <person name="Procaccini G."/>
            <person name="Duarte C.M."/>
            <person name="Schmutz J."/>
            <person name="Reusch T.B.H."/>
            <person name="Van de Peer Y."/>
        </authorList>
    </citation>
    <scope>NUCLEOTIDE SEQUENCE [LARGE SCALE GENOMIC DNA]</scope>
    <source>
        <strain evidence="3">cv. Finnish</strain>
    </source>
</reference>
<sequence>MGATELTIPDASKLLESDENEEIKDAGSTDSGDFFSGGNANDRKEAERNEVKHSTTELGNPILSQTYDDCQRNQKNFTKSLCDNFGSKISKTNQPDIPANHFLTKCSSPDKLRAIKQKYVQEGKRSDRKHARSAGKSKSDNFVSKTGLSSSDTGCTKNILGIYGLKSDIPDVTKDVSNLPLAGLLDGSYKYPSPSRGKEKKNSAFYDIIYSISKSYLHHQYNGLTIKEEGNIDPICQSDCNSSPTSTTHCENEEKFTEEILPSSKDSIRERLWNFQLYPPNIMMKLLDFSTLPDLDSVIQESNTNSPSPLHCTELPPFSWSRSHNGPSKPCVENNGKFVANRTNCQSKWIQTGGNLNFSTESVHKMHAHGEDGSKKQKIDDLLEEVKVLTMNHSLCFYETVKEPFAVRNALENCNTLDKDGGLIDKKVADKNLKQTPDISENTVINEETKVGVSHVCTGSGSHFYHMDSDRSKHSSQQTSILKCFDPEMINAANILVEISMVTQLSKKSDFKGKNTAQQVRDSKIYLKSRKCGPSADQIFSPKDGLAINIRSKKLSCKNFVSREQGRWLATSPKSNSSLALRKKPHSRGSYKEMDSRPVCTQIIMVNNRHHVSSEGLVETTSYANAGKCDGRKEFNGKKRKML</sequence>
<evidence type="ECO:0000313" key="3">
    <source>
        <dbReference type="Proteomes" id="UP000036987"/>
    </source>
</evidence>
<protein>
    <submittedName>
        <fullName evidence="2">Uncharacterized protein</fullName>
    </submittedName>
</protein>
<dbReference type="PANTHER" id="PTHR36723:SF1">
    <property type="entry name" value="F22C12.19"/>
    <property type="match status" value="1"/>
</dbReference>
<proteinExistence type="predicted"/>
<feature type="region of interest" description="Disordered" evidence="1">
    <location>
        <begin position="1"/>
        <end position="63"/>
    </location>
</feature>
<name>A0A0K9NSA7_ZOSMR</name>